<dbReference type="RefSeq" id="WP_167012540.1">
    <property type="nucleotide sequence ID" value="NZ_VWXF01000001.1"/>
</dbReference>
<dbReference type="EMBL" id="VWXF01000001">
    <property type="protein sequence ID" value="NIF20590.1"/>
    <property type="molecule type" value="Genomic_DNA"/>
</dbReference>
<dbReference type="Proteomes" id="UP001515683">
    <property type="component" value="Unassembled WGS sequence"/>
</dbReference>
<gene>
    <name evidence="1" type="ORF">F3J40_03020</name>
</gene>
<protein>
    <submittedName>
        <fullName evidence="1">Uncharacterized protein</fullName>
    </submittedName>
</protein>
<accession>A0ABX0RBH2</accession>
<reference evidence="1 2" key="1">
    <citation type="journal article" date="2019" name="bioRxiv">
        <title>Bacteria contribute to plant secondary compound degradation in a generalist herbivore system.</title>
        <authorList>
            <person name="Francoeur C.B."/>
            <person name="Khadempour L."/>
            <person name="Moreira-Soto R.D."/>
            <person name="Gotting K."/>
            <person name="Book A.J."/>
            <person name="Pinto-Tomas A.A."/>
            <person name="Keefover-Ring K."/>
            <person name="Currie C.R."/>
        </authorList>
    </citation>
    <scope>NUCLEOTIDE SEQUENCE [LARGE SCALE GENOMIC DNA]</scope>
    <source>
        <strain evidence="1">Acro-835</strain>
    </source>
</reference>
<proteinExistence type="predicted"/>
<evidence type="ECO:0000313" key="1">
    <source>
        <dbReference type="EMBL" id="NIF20590.1"/>
    </source>
</evidence>
<keyword evidence="2" id="KW-1185">Reference proteome</keyword>
<name>A0ABX0RBH2_9GAMM</name>
<sequence length="155" mass="17292">MTALRNLLVHATNHLVVNGLINLDSGKDEGEPSGHAVAEIGGKLAVINWSGVGHGEIRISVWWDYVHEKYPRTNLHRFYKENFQESKPVVKSHHHPKFIGAMVSGWLGRGANKHLIGKKDLGLFDMYVRRDTRISLESLPEAKGIGFDAFGNSIL</sequence>
<comment type="caution">
    <text evidence="1">The sequence shown here is derived from an EMBL/GenBank/DDBJ whole genome shotgun (WGS) entry which is preliminary data.</text>
</comment>
<organism evidence="1 2">
    <name type="scientific">Candidatus Pantoea multigeneris</name>
    <dbReference type="NCBI Taxonomy" id="2608357"/>
    <lineage>
        <taxon>Bacteria</taxon>
        <taxon>Pseudomonadati</taxon>
        <taxon>Pseudomonadota</taxon>
        <taxon>Gammaproteobacteria</taxon>
        <taxon>Enterobacterales</taxon>
        <taxon>Erwiniaceae</taxon>
        <taxon>Pantoea</taxon>
    </lineage>
</organism>
<evidence type="ECO:0000313" key="2">
    <source>
        <dbReference type="Proteomes" id="UP001515683"/>
    </source>
</evidence>